<evidence type="ECO:0000256" key="6">
    <source>
        <dbReference type="ARBA" id="ARBA00023163"/>
    </source>
</evidence>
<dbReference type="AlphaFoldDB" id="A0A0A5FZQ5"/>
<organism evidence="9 10">
    <name type="scientific">Pontibacillus litoralis JSM 072002</name>
    <dbReference type="NCBI Taxonomy" id="1385512"/>
    <lineage>
        <taxon>Bacteria</taxon>
        <taxon>Bacillati</taxon>
        <taxon>Bacillota</taxon>
        <taxon>Bacilli</taxon>
        <taxon>Bacillales</taxon>
        <taxon>Bacillaceae</taxon>
        <taxon>Pontibacillus</taxon>
    </lineage>
</organism>
<evidence type="ECO:0000256" key="5">
    <source>
        <dbReference type="ARBA" id="ARBA00023015"/>
    </source>
</evidence>
<feature type="region of interest" description="Disordered" evidence="7">
    <location>
        <begin position="1"/>
        <end position="29"/>
    </location>
</feature>
<reference evidence="9 10" key="1">
    <citation type="submission" date="2013-08" db="EMBL/GenBank/DDBJ databases">
        <authorList>
            <person name="Huang J."/>
            <person name="Wang G."/>
        </authorList>
    </citation>
    <scope>NUCLEOTIDE SEQUENCE [LARGE SCALE GENOMIC DNA]</scope>
    <source>
        <strain evidence="9 10">JSM 072002</strain>
    </source>
</reference>
<dbReference type="RefSeq" id="WP_036834546.1">
    <property type="nucleotide sequence ID" value="NZ_AVPG01000014.1"/>
</dbReference>
<dbReference type="InterPro" id="IPR007412">
    <property type="entry name" value="FlgM"/>
</dbReference>
<proteinExistence type="inferred from homology"/>
<dbReference type="EMBL" id="AVPG01000014">
    <property type="protein sequence ID" value="KGX86316.1"/>
    <property type="molecule type" value="Genomic_DNA"/>
</dbReference>
<evidence type="ECO:0000313" key="9">
    <source>
        <dbReference type="EMBL" id="KGX86316.1"/>
    </source>
</evidence>
<dbReference type="eggNOG" id="COG2747">
    <property type="taxonomic scope" value="Bacteria"/>
</dbReference>
<evidence type="ECO:0000256" key="3">
    <source>
        <dbReference type="ARBA" id="ARBA00022491"/>
    </source>
</evidence>
<dbReference type="GO" id="GO:0044781">
    <property type="term" value="P:bacterial-type flagellum organization"/>
    <property type="evidence" value="ECO:0007669"/>
    <property type="project" value="UniProtKB-KW"/>
</dbReference>
<comment type="similarity">
    <text evidence="1">Belongs to the FlgM family.</text>
</comment>
<dbReference type="InterPro" id="IPR035890">
    <property type="entry name" value="Anti-sigma-28_factor_FlgM_sf"/>
</dbReference>
<dbReference type="InterPro" id="IPR031316">
    <property type="entry name" value="FlgM_C"/>
</dbReference>
<evidence type="ECO:0000256" key="1">
    <source>
        <dbReference type="ARBA" id="ARBA00005322"/>
    </source>
</evidence>
<evidence type="ECO:0000256" key="7">
    <source>
        <dbReference type="SAM" id="MobiDB-lite"/>
    </source>
</evidence>
<dbReference type="SUPFAM" id="SSF101498">
    <property type="entry name" value="Anti-sigma factor FlgM"/>
    <property type="match status" value="1"/>
</dbReference>
<keyword evidence="6" id="KW-0804">Transcription</keyword>
<dbReference type="NCBIfam" id="TIGR03824">
    <property type="entry name" value="FlgM_jcvi"/>
    <property type="match status" value="1"/>
</dbReference>
<name>A0A0A5FZQ5_9BACI</name>
<protein>
    <recommendedName>
        <fullName evidence="2">Negative regulator of flagellin synthesis</fullName>
    </recommendedName>
</protein>
<evidence type="ECO:0000259" key="8">
    <source>
        <dbReference type="Pfam" id="PF04316"/>
    </source>
</evidence>
<feature type="domain" description="Anti-sigma-28 factor FlgM C-terminal" evidence="8">
    <location>
        <begin position="32"/>
        <end position="81"/>
    </location>
</feature>
<comment type="caution">
    <text evidence="9">The sequence shown here is derived from an EMBL/GenBank/DDBJ whole genome shotgun (WGS) entry which is preliminary data.</text>
</comment>
<dbReference type="STRING" id="1385512.N784_05040"/>
<accession>A0A0A5FZQ5</accession>
<evidence type="ECO:0000256" key="4">
    <source>
        <dbReference type="ARBA" id="ARBA00022795"/>
    </source>
</evidence>
<gene>
    <name evidence="9" type="ORF">N784_05040</name>
</gene>
<evidence type="ECO:0000256" key="2">
    <source>
        <dbReference type="ARBA" id="ARBA00017823"/>
    </source>
</evidence>
<evidence type="ECO:0000313" key="10">
    <source>
        <dbReference type="Proteomes" id="UP000030401"/>
    </source>
</evidence>
<dbReference type="GO" id="GO:0045892">
    <property type="term" value="P:negative regulation of DNA-templated transcription"/>
    <property type="evidence" value="ECO:0007669"/>
    <property type="project" value="InterPro"/>
</dbReference>
<keyword evidence="3" id="KW-0678">Repressor</keyword>
<dbReference type="Pfam" id="PF04316">
    <property type="entry name" value="FlgM"/>
    <property type="match status" value="1"/>
</dbReference>
<feature type="compositionally biased region" description="Low complexity" evidence="7">
    <location>
        <begin position="15"/>
        <end position="26"/>
    </location>
</feature>
<keyword evidence="10" id="KW-1185">Reference proteome</keyword>
<keyword evidence="5" id="KW-0805">Transcription regulation</keyword>
<sequence>MKVSGPGHTNLNPYQKQLQQQQRMKQAPSINDKVEISNKAKHLQQSNKVQEARQHRIEQLKQQVQSGEYHVDAKKTAKNMISFWK</sequence>
<keyword evidence="4" id="KW-1005">Bacterial flagellum biogenesis</keyword>
<dbReference type="Proteomes" id="UP000030401">
    <property type="component" value="Unassembled WGS sequence"/>
</dbReference>